<reference key="1">
    <citation type="submission" date="2007-01" db="EMBL/GenBank/DDBJ databases">
        <title>The Genome Sequence of Puccinia graminis f. sp. tritici Strain CRL 75-36-700-3.</title>
        <authorList>
            <consortium name="The Broad Institute Genome Sequencing Platform"/>
            <person name="Birren B."/>
            <person name="Lander E."/>
            <person name="Galagan J."/>
            <person name="Nusbaum C."/>
            <person name="Devon K."/>
            <person name="Cuomo C."/>
            <person name="Jaffe D."/>
            <person name="Butler J."/>
            <person name="Alvarez P."/>
            <person name="Gnerre S."/>
            <person name="Grabherr M."/>
            <person name="Mauceli E."/>
            <person name="Brockman W."/>
            <person name="Young S."/>
            <person name="LaButti K."/>
            <person name="Sykes S."/>
            <person name="DeCaprio D."/>
            <person name="Crawford M."/>
            <person name="Koehrsen M."/>
            <person name="Engels R."/>
            <person name="Montgomery P."/>
            <person name="Pearson M."/>
            <person name="Howarth C."/>
            <person name="Larson L."/>
            <person name="White J."/>
            <person name="Zeng Q."/>
            <person name="Kodira C."/>
            <person name="Yandava C."/>
            <person name="Alvarado L."/>
            <person name="O'Leary S."/>
            <person name="Szabo L."/>
            <person name="Dean R."/>
            <person name="Schein J."/>
        </authorList>
    </citation>
    <scope>NUCLEOTIDE SEQUENCE</scope>
    <source>
        <strain>CRL 75-36-700-3</strain>
    </source>
</reference>
<keyword evidence="1" id="KW-0479">Metal-binding</keyword>
<evidence type="ECO:0000256" key="2">
    <source>
        <dbReference type="SAM" id="MobiDB-lite"/>
    </source>
</evidence>
<dbReference type="Proteomes" id="UP000008783">
    <property type="component" value="Unassembled WGS sequence"/>
</dbReference>
<dbReference type="GO" id="GO:0003676">
    <property type="term" value="F:nucleic acid binding"/>
    <property type="evidence" value="ECO:0007669"/>
    <property type="project" value="InterPro"/>
</dbReference>
<reference evidence="5" key="2">
    <citation type="journal article" date="2011" name="Proc. Natl. Acad. Sci. U.S.A.">
        <title>Obligate biotrophy features unraveled by the genomic analysis of rust fungi.</title>
        <authorList>
            <person name="Duplessis S."/>
            <person name="Cuomo C.A."/>
            <person name="Lin Y.-C."/>
            <person name="Aerts A."/>
            <person name="Tisserant E."/>
            <person name="Veneault-Fourrey C."/>
            <person name="Joly D.L."/>
            <person name="Hacquard S."/>
            <person name="Amselem J."/>
            <person name="Cantarel B.L."/>
            <person name="Chiu R."/>
            <person name="Coutinho P.M."/>
            <person name="Feau N."/>
            <person name="Field M."/>
            <person name="Frey P."/>
            <person name="Gelhaye E."/>
            <person name="Goldberg J."/>
            <person name="Grabherr M.G."/>
            <person name="Kodira C.D."/>
            <person name="Kohler A."/>
            <person name="Kuees U."/>
            <person name="Lindquist E.A."/>
            <person name="Lucas S.M."/>
            <person name="Mago R."/>
            <person name="Mauceli E."/>
            <person name="Morin E."/>
            <person name="Murat C."/>
            <person name="Pangilinan J.L."/>
            <person name="Park R."/>
            <person name="Pearson M."/>
            <person name="Quesneville H."/>
            <person name="Rouhier N."/>
            <person name="Sakthikumar S."/>
            <person name="Salamov A.A."/>
            <person name="Schmutz J."/>
            <person name="Selles B."/>
            <person name="Shapiro H."/>
            <person name="Tanguay P."/>
            <person name="Tuskan G.A."/>
            <person name="Henrissat B."/>
            <person name="Van de Peer Y."/>
            <person name="Rouze P."/>
            <person name="Ellis J.G."/>
            <person name="Dodds P.N."/>
            <person name="Schein J.E."/>
            <person name="Zhong S."/>
            <person name="Hamelin R.C."/>
            <person name="Grigoriev I.V."/>
            <person name="Szabo L.J."/>
            <person name="Martin F."/>
        </authorList>
    </citation>
    <scope>NUCLEOTIDE SEQUENCE [LARGE SCALE GENOMIC DNA]</scope>
    <source>
        <strain evidence="5">CRL 75-36-700-3 / race SCCL</strain>
    </source>
</reference>
<evidence type="ECO:0000256" key="1">
    <source>
        <dbReference type="PROSITE-ProRule" id="PRU00047"/>
    </source>
</evidence>
<organism evidence="4 5">
    <name type="scientific">Puccinia graminis f. sp. tritici (strain CRL 75-36-700-3 / race SCCL)</name>
    <name type="common">Black stem rust fungus</name>
    <dbReference type="NCBI Taxonomy" id="418459"/>
    <lineage>
        <taxon>Eukaryota</taxon>
        <taxon>Fungi</taxon>
        <taxon>Dikarya</taxon>
        <taxon>Basidiomycota</taxon>
        <taxon>Pucciniomycotina</taxon>
        <taxon>Pucciniomycetes</taxon>
        <taxon>Pucciniales</taxon>
        <taxon>Pucciniaceae</taxon>
        <taxon>Puccinia</taxon>
    </lineage>
</organism>
<dbReference type="InParanoid" id="E3KK03"/>
<feature type="compositionally biased region" description="Polar residues" evidence="2">
    <location>
        <begin position="37"/>
        <end position="46"/>
    </location>
</feature>
<dbReference type="InterPro" id="IPR001878">
    <property type="entry name" value="Znf_CCHC"/>
</dbReference>
<feature type="region of interest" description="Disordered" evidence="2">
    <location>
        <begin position="412"/>
        <end position="440"/>
    </location>
</feature>
<feature type="domain" description="CCHC-type" evidence="3">
    <location>
        <begin position="396"/>
        <end position="411"/>
    </location>
</feature>
<gene>
    <name evidence="4" type="ORF">PGTG_10787</name>
</gene>
<dbReference type="AlphaFoldDB" id="E3KK03"/>
<keyword evidence="1" id="KW-0862">Zinc</keyword>
<dbReference type="GeneID" id="10546297"/>
<name>E3KK03_PUCGT</name>
<sequence length="485" mass="53458">MAYDHRRPSLTGSTHSRDSISELGDYQPDGERRMTNLFDSVTSGNVGQHAGDKTIKAAGPSLPSVSTQKGKERAATEPLGSTSQQHPQHHPPPSKPHHPPPSLPTHVPKNPPPHMPAVPPVNETADERDFRLAEFRLKQNKIVSSTVASIITAFKKECVLQPDGSNFSQWMRGLKEVSRTSLSGANFFFEPCDNRTFERIRRAVMISSVHNSLVPDLHPIDTAYNMYVSLKKKFKTVSRAAQMNIWRRFMAFKVDPSTPSAGVAATLLDLYSEWRSVNISCRSDSFLGFILQAAVVHSGAPFRAEFENRIEDLVQRDENGTCPSFASICNTYDISRQQHLQASDQLQEPANPPQTPNIFHTSVHSQEDFDASIFLTDVTEEDWCDALDFFALTAAKCWGCGGENHYQRDCPHKGRTPLASQSRGQAINQRTDNSVTPKPGGGVMAQVVEIGALPDDLDDLDFRTMSLGKDILPAVEGPKSPASGT</sequence>
<dbReference type="HOGENOM" id="CLU_041461_0_0_1"/>
<keyword evidence="1" id="KW-0863">Zinc-finger</keyword>
<protein>
    <recommendedName>
        <fullName evidence="3">CCHC-type domain-containing protein</fullName>
    </recommendedName>
</protein>
<dbReference type="EMBL" id="DS178291">
    <property type="protein sequence ID" value="EFP84628.1"/>
    <property type="molecule type" value="Genomic_DNA"/>
</dbReference>
<dbReference type="KEGG" id="pgr:PGTG_10787"/>
<evidence type="ECO:0000313" key="5">
    <source>
        <dbReference type="Proteomes" id="UP000008783"/>
    </source>
</evidence>
<feature type="compositionally biased region" description="Polar residues" evidence="2">
    <location>
        <begin position="418"/>
        <end position="436"/>
    </location>
</feature>
<dbReference type="RefSeq" id="XP_003329047.1">
    <property type="nucleotide sequence ID" value="XM_003328999.1"/>
</dbReference>
<feature type="region of interest" description="Disordered" evidence="2">
    <location>
        <begin position="1"/>
        <end position="122"/>
    </location>
</feature>
<dbReference type="VEuPathDB" id="FungiDB:PGTG_10787"/>
<feature type="compositionally biased region" description="Pro residues" evidence="2">
    <location>
        <begin position="90"/>
        <end position="119"/>
    </location>
</feature>
<dbReference type="PROSITE" id="PS50158">
    <property type="entry name" value="ZF_CCHC"/>
    <property type="match status" value="1"/>
</dbReference>
<evidence type="ECO:0000259" key="3">
    <source>
        <dbReference type="PROSITE" id="PS50158"/>
    </source>
</evidence>
<dbReference type="OrthoDB" id="2507000at2759"/>
<proteinExistence type="predicted"/>
<dbReference type="OMA" id="IDEREWV"/>
<keyword evidence="5" id="KW-1185">Reference proteome</keyword>
<dbReference type="GO" id="GO:0008270">
    <property type="term" value="F:zinc ion binding"/>
    <property type="evidence" value="ECO:0007669"/>
    <property type="project" value="UniProtKB-KW"/>
</dbReference>
<evidence type="ECO:0000313" key="4">
    <source>
        <dbReference type="EMBL" id="EFP84628.1"/>
    </source>
</evidence>
<accession>E3KK03</accession>